<keyword evidence="2" id="KW-0805">Transcription regulation</keyword>
<dbReference type="CDD" id="cd10017">
    <property type="entry name" value="B3_DNA"/>
    <property type="match status" value="1"/>
</dbReference>
<keyword evidence="4" id="KW-0804">Transcription</keyword>
<dbReference type="EMBL" id="JARAOO010000005">
    <property type="protein sequence ID" value="KAJ7968408.1"/>
    <property type="molecule type" value="Genomic_DNA"/>
</dbReference>
<dbReference type="Gene3D" id="2.40.330.10">
    <property type="entry name" value="DNA-binding pseudobarrel domain"/>
    <property type="match status" value="1"/>
</dbReference>
<comment type="subcellular location">
    <subcellularLocation>
        <location evidence="1">Nucleus</location>
    </subcellularLocation>
</comment>
<dbReference type="Proteomes" id="UP001163823">
    <property type="component" value="Chromosome 5"/>
</dbReference>
<evidence type="ECO:0000313" key="6">
    <source>
        <dbReference type="EMBL" id="KAJ7968408.1"/>
    </source>
</evidence>
<keyword evidence="7" id="KW-1185">Reference proteome</keyword>
<dbReference type="KEGG" id="qsa:O6P43_012514"/>
<protein>
    <submittedName>
        <fullName evidence="6">ABI3/VP1 2</fullName>
    </submittedName>
</protein>
<keyword evidence="5" id="KW-0539">Nucleus</keyword>
<evidence type="ECO:0000256" key="5">
    <source>
        <dbReference type="ARBA" id="ARBA00023242"/>
    </source>
</evidence>
<dbReference type="InterPro" id="IPR003340">
    <property type="entry name" value="B3_DNA-bd"/>
</dbReference>
<accession>A0AAD7M1U2</accession>
<evidence type="ECO:0000313" key="7">
    <source>
        <dbReference type="Proteomes" id="UP001163823"/>
    </source>
</evidence>
<dbReference type="InterPro" id="IPR015300">
    <property type="entry name" value="DNA-bd_pseudobarrel_sf"/>
</dbReference>
<dbReference type="AlphaFoldDB" id="A0AAD7M1U2"/>
<evidence type="ECO:0000256" key="3">
    <source>
        <dbReference type="ARBA" id="ARBA00023125"/>
    </source>
</evidence>
<name>A0AAD7M1U2_QUISA</name>
<evidence type="ECO:0000256" key="1">
    <source>
        <dbReference type="ARBA" id="ARBA00004123"/>
    </source>
</evidence>
<dbReference type="GO" id="GO:0003677">
    <property type="term" value="F:DNA binding"/>
    <property type="evidence" value="ECO:0007669"/>
    <property type="project" value="UniProtKB-KW"/>
</dbReference>
<gene>
    <name evidence="6" type="ORF">O6P43_012514</name>
</gene>
<dbReference type="GO" id="GO:0005634">
    <property type="term" value="C:nucleus"/>
    <property type="evidence" value="ECO:0007669"/>
    <property type="project" value="UniProtKB-SubCell"/>
</dbReference>
<evidence type="ECO:0000256" key="4">
    <source>
        <dbReference type="ARBA" id="ARBA00023163"/>
    </source>
</evidence>
<evidence type="ECO:0000256" key="2">
    <source>
        <dbReference type="ARBA" id="ARBA00023015"/>
    </source>
</evidence>
<reference evidence="6" key="1">
    <citation type="journal article" date="2023" name="Science">
        <title>Elucidation of the pathway for biosynthesis of saponin adjuvants from the soapbark tree.</title>
        <authorList>
            <person name="Reed J."/>
            <person name="Orme A."/>
            <person name="El-Demerdash A."/>
            <person name="Owen C."/>
            <person name="Martin L.B.B."/>
            <person name="Misra R.C."/>
            <person name="Kikuchi S."/>
            <person name="Rejzek M."/>
            <person name="Martin A.C."/>
            <person name="Harkess A."/>
            <person name="Leebens-Mack J."/>
            <person name="Louveau T."/>
            <person name="Stephenson M.J."/>
            <person name="Osbourn A."/>
        </authorList>
    </citation>
    <scope>NUCLEOTIDE SEQUENCE</scope>
    <source>
        <strain evidence="6">S10</strain>
    </source>
</reference>
<keyword evidence="3" id="KW-0238">DNA-binding</keyword>
<proteinExistence type="predicted"/>
<sequence>MSTKIMLFEKFLSSTDVEQGLQFPTRHQENHLPQIVEGCNYVDFDIKYGDEQKKHTFRCRIRNGIHDLYKKPVISKGRRQVARGKSFQKSDKLIFYKVQGDSVNFKFVVCRKMFRLFGQEIALFSVSLSSLVTGQSYLCFLLLLCSPPDLKASNPNPNFLHCAKPEIMEQLPRYRPSAKMAYGRRKIGRSLLQWKSKIGKVGDVSGTRHNTPFKQESPTEYHPIAPSAMSVSITQSFSSILSTLTVRCMLLTSICFTA</sequence>
<comment type="caution">
    <text evidence="6">The sequence shown here is derived from an EMBL/GenBank/DDBJ whole genome shotgun (WGS) entry which is preliminary data.</text>
</comment>
<organism evidence="6 7">
    <name type="scientific">Quillaja saponaria</name>
    <name type="common">Soap bark tree</name>
    <dbReference type="NCBI Taxonomy" id="32244"/>
    <lineage>
        <taxon>Eukaryota</taxon>
        <taxon>Viridiplantae</taxon>
        <taxon>Streptophyta</taxon>
        <taxon>Embryophyta</taxon>
        <taxon>Tracheophyta</taxon>
        <taxon>Spermatophyta</taxon>
        <taxon>Magnoliopsida</taxon>
        <taxon>eudicotyledons</taxon>
        <taxon>Gunneridae</taxon>
        <taxon>Pentapetalae</taxon>
        <taxon>rosids</taxon>
        <taxon>fabids</taxon>
        <taxon>Fabales</taxon>
        <taxon>Quillajaceae</taxon>
        <taxon>Quillaja</taxon>
    </lineage>
</organism>
<dbReference type="SUPFAM" id="SSF101936">
    <property type="entry name" value="DNA-binding pseudobarrel domain"/>
    <property type="match status" value="1"/>
</dbReference>